<dbReference type="InterPro" id="IPR024406">
    <property type="entry name" value="TAC-10"/>
</dbReference>
<proteinExistence type="predicted"/>
<reference evidence="4" key="2">
    <citation type="submission" date="2015-03" db="EMBL/GenBank/DDBJ databases">
        <authorList>
            <consortium name="Pathogen Informatics"/>
        </authorList>
    </citation>
    <scope>NUCLEOTIDE SEQUENCE [LARGE SCALE GENOMIC DNA]</scope>
    <source>
        <strain evidence="4">A125KOH2</strain>
    </source>
</reference>
<reference evidence="1" key="1">
    <citation type="submission" date="2015-03" db="EMBL/GenBank/DDBJ databases">
        <authorList>
            <person name="Murphy D."/>
        </authorList>
    </citation>
    <scope>NUCLEOTIDE SEQUENCE [LARGE SCALE GENOMIC DNA]</scope>
    <source>
        <strain evidence="1">A125KOH2</strain>
    </source>
</reference>
<dbReference type="STRING" id="1288385.ERS137968_04384"/>
<sequence length="91" mass="9905">MSKETKGVITLSVKGLTVQFAPTLTAYNKCLNESARDENIVGAMATYLKRIAVPESRDNLAELLQLPGVGAQIVKKVNELYAPDAEIEVKE</sequence>
<gene>
    <name evidence="1" type="ORF">ERS008529_03106</name>
    <name evidence="2" type="ORF">ERS137968_04384</name>
</gene>
<name>A0A0T9QH52_9GAMM</name>
<dbReference type="EMBL" id="CWJL01000038">
    <property type="protein sequence ID" value="CRY69238.1"/>
    <property type="molecule type" value="Genomic_DNA"/>
</dbReference>
<dbReference type="EMBL" id="CQAZ01000029">
    <property type="protein sequence ID" value="CNI11309.1"/>
    <property type="molecule type" value="Genomic_DNA"/>
</dbReference>
<reference evidence="2 3" key="3">
    <citation type="submission" date="2015-03" db="EMBL/GenBank/DDBJ databases">
        <authorList>
            <consortium name="Pathogen Informatics"/>
            <person name="Murphy D."/>
        </authorList>
    </citation>
    <scope>NUCLEOTIDE SEQUENCE [LARGE SCALE GENOMIC DNA]</scope>
    <source>
        <strain evidence="3">type strain: CIP110230</strain>
        <strain evidence="2">Type strain: CIP110230</strain>
    </source>
</reference>
<dbReference type="AlphaFoldDB" id="A0A0T9QH52"/>
<evidence type="ECO:0000313" key="1">
    <source>
        <dbReference type="EMBL" id="CNI11309.1"/>
    </source>
</evidence>
<dbReference type="Proteomes" id="UP000045840">
    <property type="component" value="Unassembled WGS sequence"/>
</dbReference>
<evidence type="ECO:0000313" key="2">
    <source>
        <dbReference type="EMBL" id="CRY69238.1"/>
    </source>
</evidence>
<dbReference type="Pfam" id="PF10963">
    <property type="entry name" value="Phage_TAC_10"/>
    <property type="match status" value="1"/>
</dbReference>
<organism evidence="1 4">
    <name type="scientific">Yersinia pekkanenii</name>
    <dbReference type="NCBI Taxonomy" id="1288385"/>
    <lineage>
        <taxon>Bacteria</taxon>
        <taxon>Pseudomonadati</taxon>
        <taxon>Pseudomonadota</taxon>
        <taxon>Gammaproteobacteria</taxon>
        <taxon>Enterobacterales</taxon>
        <taxon>Yersiniaceae</taxon>
        <taxon>Yersinia</taxon>
    </lineage>
</organism>
<dbReference type="OrthoDB" id="5908298at2"/>
<accession>A0A0T9QH52</accession>
<protein>
    <submittedName>
        <fullName evidence="1">Phage-like protein</fullName>
    </submittedName>
</protein>
<dbReference type="Proteomes" id="UP000044625">
    <property type="component" value="Unassembled WGS sequence"/>
</dbReference>
<dbReference type="RefSeq" id="WP_049614048.1">
    <property type="nucleotide sequence ID" value="NZ_CAWMMU010000038.1"/>
</dbReference>
<keyword evidence="3" id="KW-1185">Reference proteome</keyword>
<evidence type="ECO:0000313" key="3">
    <source>
        <dbReference type="Proteomes" id="UP000044625"/>
    </source>
</evidence>
<evidence type="ECO:0000313" key="4">
    <source>
        <dbReference type="Proteomes" id="UP000045840"/>
    </source>
</evidence>